<accession>A0A2M4DB68</accession>
<proteinExistence type="predicted"/>
<keyword evidence="1" id="KW-0732">Signal</keyword>
<sequence length="76" mass="8511">MVAAFCLLNVIFASFRIASLRVITCTALSPPELRSSPWCTLLHKAPLELPRWSMMGPVRFVDASGNHIREGKRTIE</sequence>
<feature type="chain" id="PRO_5014888997" evidence="1">
    <location>
        <begin position="21"/>
        <end position="76"/>
    </location>
</feature>
<feature type="signal peptide" evidence="1">
    <location>
        <begin position="1"/>
        <end position="20"/>
    </location>
</feature>
<dbReference type="EMBL" id="GGFL01010591">
    <property type="protein sequence ID" value="MBW74769.1"/>
    <property type="molecule type" value="Transcribed_RNA"/>
</dbReference>
<dbReference type="AlphaFoldDB" id="A0A2M4DB68"/>
<name>A0A2M4DB68_ANODA</name>
<evidence type="ECO:0000256" key="1">
    <source>
        <dbReference type="SAM" id="SignalP"/>
    </source>
</evidence>
<evidence type="ECO:0000313" key="2">
    <source>
        <dbReference type="EMBL" id="MBW74769.1"/>
    </source>
</evidence>
<reference evidence="2" key="1">
    <citation type="submission" date="2018-01" db="EMBL/GenBank/DDBJ databases">
        <title>An insight into the sialome of Amazonian anophelines.</title>
        <authorList>
            <person name="Ribeiro J.M."/>
            <person name="Scarpassa V."/>
            <person name="Calvo E."/>
        </authorList>
    </citation>
    <scope>NUCLEOTIDE SEQUENCE</scope>
</reference>
<organism evidence="2">
    <name type="scientific">Anopheles darlingi</name>
    <name type="common">Mosquito</name>
    <dbReference type="NCBI Taxonomy" id="43151"/>
    <lineage>
        <taxon>Eukaryota</taxon>
        <taxon>Metazoa</taxon>
        <taxon>Ecdysozoa</taxon>
        <taxon>Arthropoda</taxon>
        <taxon>Hexapoda</taxon>
        <taxon>Insecta</taxon>
        <taxon>Pterygota</taxon>
        <taxon>Neoptera</taxon>
        <taxon>Endopterygota</taxon>
        <taxon>Diptera</taxon>
        <taxon>Nematocera</taxon>
        <taxon>Culicoidea</taxon>
        <taxon>Culicidae</taxon>
        <taxon>Anophelinae</taxon>
        <taxon>Anopheles</taxon>
    </lineage>
</organism>
<protein>
    <submittedName>
        <fullName evidence="2">Putative secreted protein</fullName>
    </submittedName>
</protein>